<evidence type="ECO:0000313" key="2">
    <source>
        <dbReference type="Proteomes" id="UP000233276"/>
    </source>
</evidence>
<dbReference type="AlphaFoldDB" id="A0A2K9D7J2"/>
<organism evidence="1 2">
    <name type="scientific">Microbacterium hominis</name>
    <dbReference type="NCBI Taxonomy" id="162426"/>
    <lineage>
        <taxon>Bacteria</taxon>
        <taxon>Bacillati</taxon>
        <taxon>Actinomycetota</taxon>
        <taxon>Actinomycetes</taxon>
        <taxon>Micrococcales</taxon>
        <taxon>Microbacteriaceae</taxon>
        <taxon>Microbacterium</taxon>
    </lineage>
</organism>
<gene>
    <name evidence="1" type="ORF">CXR34_09015</name>
</gene>
<accession>A0A2K9D7J2</accession>
<protein>
    <submittedName>
        <fullName evidence="1">Uncharacterized protein</fullName>
    </submittedName>
</protein>
<dbReference type="Proteomes" id="UP000233276">
    <property type="component" value="Chromosome"/>
</dbReference>
<dbReference type="KEGG" id="mhos:CXR34_09015"/>
<evidence type="ECO:0000313" key="1">
    <source>
        <dbReference type="EMBL" id="AUG29575.1"/>
    </source>
</evidence>
<name>A0A2K9D7J2_9MICO</name>
<sequence length="61" mass="6614">MGNIVWGAGHRAGLAEGVAMGRRQTVFAVLKVAVVIAPIAIDQWRRSRDRAVEKALARTSE</sequence>
<reference evidence="1 2" key="1">
    <citation type="submission" date="2017-12" db="EMBL/GenBank/DDBJ databases">
        <title>Isolation and characterization of estrogens degradatiion strain Microbacterium hominis SJTG1.</title>
        <authorList>
            <person name="Xiong W."/>
            <person name="Yin C."/>
            <person name="Zheng D."/>
            <person name="Liang R."/>
        </authorList>
    </citation>
    <scope>NUCLEOTIDE SEQUENCE [LARGE SCALE GENOMIC DNA]</scope>
    <source>
        <strain evidence="1 2">SJTG1</strain>
    </source>
</reference>
<proteinExistence type="predicted"/>
<dbReference type="EMBL" id="CP025299">
    <property type="protein sequence ID" value="AUG29575.1"/>
    <property type="molecule type" value="Genomic_DNA"/>
</dbReference>